<protein>
    <submittedName>
        <fullName evidence="1">Uncharacterized protein</fullName>
    </submittedName>
</protein>
<dbReference type="RefSeq" id="WP_141581922.1">
    <property type="nucleotide sequence ID" value="NZ_JARAVC010000006.1"/>
</dbReference>
<evidence type="ECO:0000313" key="2">
    <source>
        <dbReference type="Proteomes" id="UP000318720"/>
    </source>
</evidence>
<reference evidence="1 2" key="1">
    <citation type="submission" date="2019-03" db="EMBL/GenBank/DDBJ databases">
        <title>Comparative genomic analyses of the sweetpotato soil rot pathogen, Streptomyces ipomoeae.</title>
        <authorList>
            <person name="Ruschel Soares N."/>
            <person name="Badger J.H."/>
            <person name="Huguet-Tapia J.C."/>
            <person name="Clark C.A."/>
            <person name="Pettis G.S."/>
        </authorList>
    </citation>
    <scope>NUCLEOTIDE SEQUENCE [LARGE SCALE GENOMIC DNA]</scope>
    <source>
        <strain evidence="1 2">88-35</strain>
    </source>
</reference>
<sequence length="65" mass="7415">MEEALCGMPYDMGVDLDRFLAVLEPCLNGFGVFEIEQSRRIGNPIRAYCLDLNRSRLINQSLHGR</sequence>
<organism evidence="1 2">
    <name type="scientific">Streptomyces ipomoeae</name>
    <dbReference type="NCBI Taxonomy" id="103232"/>
    <lineage>
        <taxon>Bacteria</taxon>
        <taxon>Bacillati</taxon>
        <taxon>Actinomycetota</taxon>
        <taxon>Actinomycetes</taxon>
        <taxon>Kitasatosporales</taxon>
        <taxon>Streptomycetaceae</taxon>
        <taxon>Streptomyces</taxon>
    </lineage>
</organism>
<accession>A0AAE8W5E2</accession>
<name>A0AAE8W5E2_9ACTN</name>
<evidence type="ECO:0000313" key="1">
    <source>
        <dbReference type="EMBL" id="TQE35916.1"/>
    </source>
</evidence>
<dbReference type="AlphaFoldDB" id="A0AAE8W5E2"/>
<dbReference type="Proteomes" id="UP000318720">
    <property type="component" value="Unassembled WGS sequence"/>
</dbReference>
<proteinExistence type="predicted"/>
<dbReference type="EMBL" id="SPAZ01000100">
    <property type="protein sequence ID" value="TQE35916.1"/>
    <property type="molecule type" value="Genomic_DNA"/>
</dbReference>
<comment type="caution">
    <text evidence="1">The sequence shown here is derived from an EMBL/GenBank/DDBJ whole genome shotgun (WGS) entry which is preliminary data.</text>
</comment>
<gene>
    <name evidence="1" type="ORF">Sipo8835_11950</name>
</gene>